<sequence length="90" mass="10233">MPPTSMRRELTVDTPFLHHSVGKPSPTSPGLRQRGFPLVTRVDTRTVSKLMRNTTRSHSDQNLLRYSIQQQARRPETSAPPYAYGNQCKP</sequence>
<feature type="compositionally biased region" description="Basic and acidic residues" evidence="1">
    <location>
        <begin position="1"/>
        <end position="11"/>
    </location>
</feature>
<feature type="region of interest" description="Disordered" evidence="1">
    <location>
        <begin position="70"/>
        <end position="90"/>
    </location>
</feature>
<proteinExistence type="predicted"/>
<evidence type="ECO:0000313" key="2">
    <source>
        <dbReference type="EMBL" id="MCM2370170.1"/>
    </source>
</evidence>
<accession>A0ABT0U002</accession>
<comment type="caution">
    <text evidence="2">The sequence shown here is derived from an EMBL/GenBank/DDBJ whole genome shotgun (WGS) entry which is preliminary data.</text>
</comment>
<protein>
    <submittedName>
        <fullName evidence="2">Uncharacterized protein</fullName>
    </submittedName>
</protein>
<feature type="region of interest" description="Disordered" evidence="1">
    <location>
        <begin position="1"/>
        <end position="40"/>
    </location>
</feature>
<evidence type="ECO:0000256" key="1">
    <source>
        <dbReference type="SAM" id="MobiDB-lite"/>
    </source>
</evidence>
<evidence type="ECO:0000313" key="3">
    <source>
        <dbReference type="Proteomes" id="UP001202961"/>
    </source>
</evidence>
<keyword evidence="3" id="KW-1185">Reference proteome</keyword>
<dbReference type="RefSeq" id="WP_250927840.1">
    <property type="nucleotide sequence ID" value="NZ_JAMQBK010000017.1"/>
</dbReference>
<dbReference type="EMBL" id="JAMQBK010000017">
    <property type="protein sequence ID" value="MCM2370170.1"/>
    <property type="molecule type" value="Genomic_DNA"/>
</dbReference>
<organism evidence="2 3">
    <name type="scientific">Aporhodopirellula aestuarii</name>
    <dbReference type="NCBI Taxonomy" id="2950107"/>
    <lineage>
        <taxon>Bacteria</taxon>
        <taxon>Pseudomonadati</taxon>
        <taxon>Planctomycetota</taxon>
        <taxon>Planctomycetia</taxon>
        <taxon>Pirellulales</taxon>
        <taxon>Pirellulaceae</taxon>
        <taxon>Aporhodopirellula</taxon>
    </lineage>
</organism>
<reference evidence="2 3" key="1">
    <citation type="journal article" date="2022" name="Syst. Appl. Microbiol.">
        <title>Rhodopirellula aestuarii sp. nov., a novel member of the genus Rhodopirellula isolated from brackish sediments collected in the Tagus River estuary, Portugal.</title>
        <authorList>
            <person name="Vitorino I.R."/>
            <person name="Klimek D."/>
            <person name="Calusinska M."/>
            <person name="Lobo-da-Cunha A."/>
            <person name="Vasconcelos V."/>
            <person name="Lage O.M."/>
        </authorList>
    </citation>
    <scope>NUCLEOTIDE SEQUENCE [LARGE SCALE GENOMIC DNA]</scope>
    <source>
        <strain evidence="2 3">ICT_H3.1</strain>
    </source>
</reference>
<name>A0ABT0U002_9BACT</name>
<dbReference type="Proteomes" id="UP001202961">
    <property type="component" value="Unassembled WGS sequence"/>
</dbReference>
<gene>
    <name evidence="2" type="ORF">NB063_05975</name>
</gene>